<sequence>MRRLYGFVGGWLALAAVHSTALAQSQPEAQDRNPVDPAFRNLPPPPVMRGLYDRYDQAEKNLDGIDDPHRLAVPVSRSVTISLAPGAQTNIVRIAQDYPASITFLDETGQPWPIAWDLATNKGGGCDARGQGQNPAVRGVGIYACVPEAGSNVLQLTPISRYAHGGVLVSLKGAPKPINFMIMAGTGAYDADLTARVQGRGPNAKSVPVTEADAPVTGASFFNALLDGAPPADAVPLTVSGVSPDHTRAWKIGHEMFLRMDNGYWPVSPAPSAHQSEYDVGIFEIPETSVVLVSTGTRMISVSLSEDAP</sequence>
<proteinExistence type="predicted"/>
<reference evidence="4 5" key="1">
    <citation type="submission" date="2020-04" db="EMBL/GenBank/DDBJ databases">
        <title>Description of novel Gluconacetobacter.</title>
        <authorList>
            <person name="Sombolestani A."/>
        </authorList>
    </citation>
    <scope>NUCLEOTIDE SEQUENCE [LARGE SCALE GENOMIC DNA]</scope>
    <source>
        <strain evidence="3 4">LMG 1728</strain>
        <strain evidence="2 5">LMG 1731</strain>
    </source>
</reference>
<dbReference type="RefSeq" id="WP_182973712.1">
    <property type="nucleotide sequence ID" value="NZ_JABEQN010000008.1"/>
</dbReference>
<organism evidence="2 5">
    <name type="scientific">Gluconacetobacter dulcium</name>
    <dbReference type="NCBI Taxonomy" id="2729096"/>
    <lineage>
        <taxon>Bacteria</taxon>
        <taxon>Pseudomonadati</taxon>
        <taxon>Pseudomonadota</taxon>
        <taxon>Alphaproteobacteria</taxon>
        <taxon>Acetobacterales</taxon>
        <taxon>Acetobacteraceae</taxon>
        <taxon>Gluconacetobacter</taxon>
    </lineage>
</organism>
<evidence type="ECO:0000313" key="2">
    <source>
        <dbReference type="EMBL" id="MBB2164477.1"/>
    </source>
</evidence>
<dbReference type="EMBL" id="JABEQN010000008">
    <property type="protein sequence ID" value="MBB2193756.1"/>
    <property type="molecule type" value="Genomic_DNA"/>
</dbReference>
<name>A0A7W4IKX9_9PROT</name>
<comment type="caution">
    <text evidence="2">The sequence shown here is derived from an EMBL/GenBank/DDBJ whole genome shotgun (WGS) entry which is preliminary data.</text>
</comment>
<accession>A0A7W4IKX9</accession>
<feature type="signal peptide" evidence="1">
    <location>
        <begin position="1"/>
        <end position="23"/>
    </location>
</feature>
<dbReference type="Pfam" id="PF12293">
    <property type="entry name" value="T4BSS_DotH_IcmK"/>
    <property type="match status" value="1"/>
</dbReference>
<dbReference type="Proteomes" id="UP000540490">
    <property type="component" value="Unassembled WGS sequence"/>
</dbReference>
<gene>
    <name evidence="3" type="ORF">HLH25_08880</name>
    <name evidence="2" type="ORF">HLH26_07975</name>
</gene>
<evidence type="ECO:0000313" key="5">
    <source>
        <dbReference type="Proteomes" id="UP000561077"/>
    </source>
</evidence>
<evidence type="ECO:0000313" key="4">
    <source>
        <dbReference type="Proteomes" id="UP000540490"/>
    </source>
</evidence>
<keyword evidence="4" id="KW-1185">Reference proteome</keyword>
<dbReference type="InterPro" id="IPR022073">
    <property type="entry name" value="T4BSS_DotH_IcmK"/>
</dbReference>
<evidence type="ECO:0000313" key="3">
    <source>
        <dbReference type="EMBL" id="MBB2193756.1"/>
    </source>
</evidence>
<dbReference type="EMBL" id="JABEQO010000008">
    <property type="protein sequence ID" value="MBB2164477.1"/>
    <property type="molecule type" value="Genomic_DNA"/>
</dbReference>
<dbReference type="AlphaFoldDB" id="A0A7W4IKX9"/>
<feature type="chain" id="PRO_5030892280" evidence="1">
    <location>
        <begin position="24"/>
        <end position="309"/>
    </location>
</feature>
<keyword evidence="1" id="KW-0732">Signal</keyword>
<dbReference type="Proteomes" id="UP000561077">
    <property type="component" value="Unassembled WGS sequence"/>
</dbReference>
<protein>
    <submittedName>
        <fullName evidence="2">Type IV secretion protein DotH</fullName>
    </submittedName>
</protein>
<evidence type="ECO:0000256" key="1">
    <source>
        <dbReference type="SAM" id="SignalP"/>
    </source>
</evidence>